<dbReference type="InterPro" id="IPR002618">
    <property type="entry name" value="UDPGP_fam"/>
</dbReference>
<evidence type="ECO:0000313" key="10">
    <source>
        <dbReference type="Proteomes" id="UP000275846"/>
    </source>
</evidence>
<dbReference type="GO" id="GO:0005978">
    <property type="term" value="P:glycogen biosynthetic process"/>
    <property type="evidence" value="ECO:0007669"/>
    <property type="project" value="UniProtKB-UniPathway"/>
</dbReference>
<dbReference type="STRING" id="70667.A0A183S9U4"/>
<dbReference type="GO" id="GO:0003983">
    <property type="term" value="F:UTP:glucose-1-phosphate uridylyltransferase activity"/>
    <property type="evidence" value="ECO:0007669"/>
    <property type="project" value="UniProtKB-EC"/>
</dbReference>
<dbReference type="Gene3D" id="3.90.550.10">
    <property type="entry name" value="Spore Coat Polysaccharide Biosynthesis Protein SpsA, Chain A"/>
    <property type="match status" value="1"/>
</dbReference>
<keyword evidence="5" id="KW-0808">Transferase</keyword>
<gene>
    <name evidence="9" type="ORF">SSLN_LOCUS992</name>
</gene>
<dbReference type="OrthoDB" id="932129at2759"/>
<organism evidence="11">
    <name type="scientific">Schistocephalus solidus</name>
    <name type="common">Tapeworm</name>
    <dbReference type="NCBI Taxonomy" id="70667"/>
    <lineage>
        <taxon>Eukaryota</taxon>
        <taxon>Metazoa</taxon>
        <taxon>Spiralia</taxon>
        <taxon>Lophotrochozoa</taxon>
        <taxon>Platyhelminthes</taxon>
        <taxon>Cestoda</taxon>
        <taxon>Eucestoda</taxon>
        <taxon>Diphyllobothriidea</taxon>
        <taxon>Diphyllobothriidae</taxon>
        <taxon>Schistocephalus</taxon>
    </lineage>
</organism>
<comment type="function">
    <text evidence="7">UTP--glucose-1-phosphate uridylyltransferase catalyzing the conversion of glucose-1-phosphate into UDP-glucose, a crucial precursor for the production of glycogen.</text>
</comment>
<dbReference type="WBParaSite" id="SSLN_0000103201-mRNA-1">
    <property type="protein sequence ID" value="SSLN_0000103201-mRNA-1"/>
    <property type="gene ID" value="SSLN_0000103201"/>
</dbReference>
<keyword evidence="10" id="KW-1185">Reference proteome</keyword>
<evidence type="ECO:0000256" key="7">
    <source>
        <dbReference type="ARBA" id="ARBA00023579"/>
    </source>
</evidence>
<evidence type="ECO:0000313" key="9">
    <source>
        <dbReference type="EMBL" id="VDL86668.1"/>
    </source>
</evidence>
<dbReference type="AlphaFoldDB" id="A0A183S9U4"/>
<evidence type="ECO:0000256" key="8">
    <source>
        <dbReference type="ARBA" id="ARBA00047432"/>
    </source>
</evidence>
<accession>A0A183S9U4</accession>
<dbReference type="Proteomes" id="UP000275846">
    <property type="component" value="Unassembled WGS sequence"/>
</dbReference>
<keyword evidence="6" id="KW-0548">Nucleotidyltransferase</keyword>
<comment type="catalytic activity">
    <reaction evidence="8">
        <text>alpha-D-glucose 1-phosphate + UTP + H(+) = UDP-alpha-D-glucose + diphosphate</text>
        <dbReference type="Rhea" id="RHEA:19889"/>
        <dbReference type="ChEBI" id="CHEBI:15378"/>
        <dbReference type="ChEBI" id="CHEBI:33019"/>
        <dbReference type="ChEBI" id="CHEBI:46398"/>
        <dbReference type="ChEBI" id="CHEBI:58601"/>
        <dbReference type="ChEBI" id="CHEBI:58885"/>
        <dbReference type="EC" id="2.7.7.9"/>
    </reaction>
    <physiologicalReaction direction="left-to-right" evidence="8">
        <dbReference type="Rhea" id="RHEA:19890"/>
    </physiologicalReaction>
</comment>
<sequence>MDVVTTNMPPISLNRSSGSFREVKQSDAENGLHEVFMGMRLAVPESERQEALIDEDTFFSLYRSFLDEKRESIDWSLIKQPEESVMSNYEDFPKPKDADMIDALSKLVVIKLNGGLGTSMGCCGPKSLIKVRDDCTFLDLTVQQIEVCTFNSQ</sequence>
<dbReference type="InterPro" id="IPR016267">
    <property type="entry name" value="UDPGP_trans"/>
</dbReference>
<evidence type="ECO:0000256" key="4">
    <source>
        <dbReference type="ARBA" id="ARBA00019048"/>
    </source>
</evidence>
<dbReference type="UniPathway" id="UPA00164"/>
<evidence type="ECO:0000256" key="6">
    <source>
        <dbReference type="ARBA" id="ARBA00022695"/>
    </source>
</evidence>
<evidence type="ECO:0000256" key="3">
    <source>
        <dbReference type="ARBA" id="ARBA00012415"/>
    </source>
</evidence>
<dbReference type="EMBL" id="UYSU01001230">
    <property type="protein sequence ID" value="VDL86668.1"/>
    <property type="molecule type" value="Genomic_DNA"/>
</dbReference>
<comment type="subunit">
    <text evidence="2">Homooctamer.</text>
</comment>
<dbReference type="Pfam" id="PF01704">
    <property type="entry name" value="UDPGP"/>
    <property type="match status" value="1"/>
</dbReference>
<reference evidence="9 10" key="2">
    <citation type="submission" date="2018-11" db="EMBL/GenBank/DDBJ databases">
        <authorList>
            <consortium name="Pathogen Informatics"/>
        </authorList>
    </citation>
    <scope>NUCLEOTIDE SEQUENCE [LARGE SCALE GENOMIC DNA]</scope>
    <source>
        <strain evidence="9 10">NST_G2</strain>
    </source>
</reference>
<dbReference type="PANTHER" id="PTHR43511">
    <property type="match status" value="1"/>
</dbReference>
<dbReference type="SUPFAM" id="SSF53448">
    <property type="entry name" value="Nucleotide-diphospho-sugar transferases"/>
    <property type="match status" value="1"/>
</dbReference>
<dbReference type="GO" id="GO:0006011">
    <property type="term" value="P:UDP-alpha-D-glucose metabolic process"/>
    <property type="evidence" value="ECO:0007669"/>
    <property type="project" value="InterPro"/>
</dbReference>
<proteinExistence type="inferred from homology"/>
<dbReference type="InterPro" id="IPR029044">
    <property type="entry name" value="Nucleotide-diphossugar_trans"/>
</dbReference>
<evidence type="ECO:0000313" key="11">
    <source>
        <dbReference type="WBParaSite" id="SSLN_0000103201-mRNA-1"/>
    </source>
</evidence>
<evidence type="ECO:0000256" key="2">
    <source>
        <dbReference type="ARBA" id="ARBA00011823"/>
    </source>
</evidence>
<name>A0A183S9U4_SCHSO</name>
<dbReference type="EC" id="2.7.7.9" evidence="3"/>
<comment type="similarity">
    <text evidence="1">Belongs to the UDPGP type 1 family.</text>
</comment>
<protein>
    <recommendedName>
        <fullName evidence="4">UTP--glucose-1-phosphate uridylyltransferase</fullName>
        <ecNumber evidence="3">2.7.7.9</ecNumber>
    </recommendedName>
</protein>
<evidence type="ECO:0000256" key="5">
    <source>
        <dbReference type="ARBA" id="ARBA00022679"/>
    </source>
</evidence>
<reference evidence="11" key="1">
    <citation type="submission" date="2016-06" db="UniProtKB">
        <authorList>
            <consortium name="WormBaseParasite"/>
        </authorList>
    </citation>
    <scope>IDENTIFICATION</scope>
</reference>
<evidence type="ECO:0000256" key="1">
    <source>
        <dbReference type="ARBA" id="ARBA00010401"/>
    </source>
</evidence>